<sequence length="130" mass="14444">MKLIITDSASQWFRQQLALTSGQGVKLFGTTIRPRHVEHTPNQGFATENNLGDAVLTTTKDGINYHINFADEWFFSGLVTTVDYQPNAGQPHFTFTKEQLNATSKSASEPTAPAIDATTSASQKFEDYWE</sequence>
<organism evidence="2 3">
    <name type="scientific">Limosilactobacillus pontis</name>
    <dbReference type="NCBI Taxonomy" id="35787"/>
    <lineage>
        <taxon>Bacteria</taxon>
        <taxon>Bacillati</taxon>
        <taxon>Bacillota</taxon>
        <taxon>Bacilli</taxon>
        <taxon>Lactobacillales</taxon>
        <taxon>Lactobacillaceae</taxon>
        <taxon>Limosilactobacillus</taxon>
    </lineage>
</organism>
<reference evidence="2 3" key="1">
    <citation type="submission" date="2017-09" db="EMBL/GenBank/DDBJ databases">
        <title>Bacterial strain isolated from the female urinary microbiota.</title>
        <authorList>
            <person name="Thomas-White K."/>
            <person name="Kumar N."/>
            <person name="Forster S."/>
            <person name="Putonti C."/>
            <person name="Lawley T."/>
            <person name="Wolfe A.J."/>
        </authorList>
    </citation>
    <scope>NUCLEOTIDE SEQUENCE [LARGE SCALE GENOMIC DNA]</scope>
    <source>
        <strain evidence="2 3">UMB0683</strain>
    </source>
</reference>
<proteinExistence type="predicted"/>
<dbReference type="AlphaFoldDB" id="A0A2J6NL95"/>
<protein>
    <submittedName>
        <fullName evidence="2">Fe-S cluster assembly protein HesB</fullName>
    </submittedName>
</protein>
<dbReference type="Proteomes" id="UP000239920">
    <property type="component" value="Unassembled WGS sequence"/>
</dbReference>
<evidence type="ECO:0000256" key="1">
    <source>
        <dbReference type="SAM" id="MobiDB-lite"/>
    </source>
</evidence>
<accession>A0A2J6NL95</accession>
<evidence type="ECO:0000313" key="2">
    <source>
        <dbReference type="EMBL" id="PMB82100.1"/>
    </source>
</evidence>
<comment type="caution">
    <text evidence="2">The sequence shown here is derived from an EMBL/GenBank/DDBJ whole genome shotgun (WGS) entry which is preliminary data.</text>
</comment>
<gene>
    <name evidence="2" type="ORF">CK797_07430</name>
</gene>
<dbReference type="InterPro" id="IPR035903">
    <property type="entry name" value="HesB-like_dom_sf"/>
</dbReference>
<feature type="region of interest" description="Disordered" evidence="1">
    <location>
        <begin position="100"/>
        <end position="130"/>
    </location>
</feature>
<feature type="compositionally biased region" description="Polar residues" evidence="1">
    <location>
        <begin position="100"/>
        <end position="109"/>
    </location>
</feature>
<dbReference type="SUPFAM" id="SSF89360">
    <property type="entry name" value="HesB-like domain"/>
    <property type="match status" value="1"/>
</dbReference>
<evidence type="ECO:0000313" key="3">
    <source>
        <dbReference type="Proteomes" id="UP000239920"/>
    </source>
</evidence>
<dbReference type="RefSeq" id="WP_104689129.1">
    <property type="nucleotide sequence ID" value="NZ_JBKTHY010000009.1"/>
</dbReference>
<dbReference type="OrthoDB" id="2309645at2"/>
<dbReference type="EMBL" id="PNFV01000009">
    <property type="protein sequence ID" value="PMB82100.1"/>
    <property type="molecule type" value="Genomic_DNA"/>
</dbReference>
<name>A0A2J6NL95_9LACO</name>